<dbReference type="EMBL" id="CAJSLV010000059">
    <property type="protein sequence ID" value="CAG6394792.1"/>
    <property type="molecule type" value="Genomic_DNA"/>
</dbReference>
<dbReference type="Pfam" id="PF19054">
    <property type="entry name" value="DUF5753"/>
    <property type="match status" value="1"/>
</dbReference>
<evidence type="ECO:0000313" key="3">
    <source>
        <dbReference type="Proteomes" id="UP001152519"/>
    </source>
</evidence>
<organism evidence="2 3">
    <name type="scientific">Actinacidiphila cocklensis</name>
    <dbReference type="NCBI Taxonomy" id="887465"/>
    <lineage>
        <taxon>Bacteria</taxon>
        <taxon>Bacillati</taxon>
        <taxon>Actinomycetota</taxon>
        <taxon>Actinomycetes</taxon>
        <taxon>Kitasatosporales</taxon>
        <taxon>Streptomycetaceae</taxon>
        <taxon>Actinacidiphila</taxon>
    </lineage>
</organism>
<dbReference type="InterPro" id="IPR001387">
    <property type="entry name" value="Cro/C1-type_HTH"/>
</dbReference>
<dbReference type="PROSITE" id="PS50943">
    <property type="entry name" value="HTH_CROC1"/>
    <property type="match status" value="1"/>
</dbReference>
<dbReference type="Proteomes" id="UP001152519">
    <property type="component" value="Unassembled WGS sequence"/>
</dbReference>
<name>A0A9W4DNP5_9ACTN</name>
<dbReference type="GO" id="GO:0003677">
    <property type="term" value="F:DNA binding"/>
    <property type="evidence" value="ECO:0007669"/>
    <property type="project" value="InterPro"/>
</dbReference>
<proteinExistence type="predicted"/>
<dbReference type="Pfam" id="PF13560">
    <property type="entry name" value="HTH_31"/>
    <property type="match status" value="1"/>
</dbReference>
<evidence type="ECO:0000313" key="2">
    <source>
        <dbReference type="EMBL" id="CAG6394792.1"/>
    </source>
</evidence>
<evidence type="ECO:0000259" key="1">
    <source>
        <dbReference type="PROSITE" id="PS50943"/>
    </source>
</evidence>
<dbReference type="CDD" id="cd00093">
    <property type="entry name" value="HTH_XRE"/>
    <property type="match status" value="1"/>
</dbReference>
<dbReference type="RefSeq" id="WP_251491554.1">
    <property type="nucleotide sequence ID" value="NZ_CAJSLV010000059.1"/>
</dbReference>
<comment type="caution">
    <text evidence="2">The sequence shown here is derived from an EMBL/GenBank/DDBJ whole genome shotgun (WGS) entry which is preliminary data.</text>
</comment>
<dbReference type="InterPro" id="IPR043917">
    <property type="entry name" value="DUF5753"/>
</dbReference>
<gene>
    <name evidence="2" type="ORF">SCOCK_30025</name>
</gene>
<reference evidence="2" key="1">
    <citation type="submission" date="2021-05" db="EMBL/GenBank/DDBJ databases">
        <authorList>
            <person name="Arsene-Ploetze F."/>
        </authorList>
    </citation>
    <scope>NUCLEOTIDE SEQUENCE</scope>
    <source>
        <strain evidence="2">DSM 42138</strain>
    </source>
</reference>
<feature type="domain" description="HTH cro/C1-type" evidence="1">
    <location>
        <begin position="21"/>
        <end position="74"/>
    </location>
</feature>
<keyword evidence="3" id="KW-1185">Reference proteome</keyword>
<sequence>MVQPKELNPFDSPQSFYGAELRRLREKAGFSQEGLGERVFCSGAYVGQIESASRRPQLDLSQRMDTVLDTGGHLERLCRMVLKATKHAEYFADVVDLMTHALTIRQVSNSLIPGLFQIEPYARALFESADPSRPAEKVEEMVAARLSRAWLLGNPTKPKFWIILNENVLRAPVCDRQGMYEQLMHLARIVRARRVTFQVMPASVGAHPLMGSDITLMTFADAPPAAYVEAARSGHLLDTPAMVESYAEAYDFARAVALSPEASLDLIESVAEEYSAQ</sequence>
<protein>
    <submittedName>
        <fullName evidence="2">XRE family transcriptional regulator</fullName>
    </submittedName>
</protein>
<dbReference type="SUPFAM" id="SSF47413">
    <property type="entry name" value="lambda repressor-like DNA-binding domains"/>
    <property type="match status" value="1"/>
</dbReference>
<dbReference type="AlphaFoldDB" id="A0A9W4DNP5"/>
<dbReference type="Gene3D" id="1.10.260.40">
    <property type="entry name" value="lambda repressor-like DNA-binding domains"/>
    <property type="match status" value="1"/>
</dbReference>
<dbReference type="SMART" id="SM00530">
    <property type="entry name" value="HTH_XRE"/>
    <property type="match status" value="1"/>
</dbReference>
<accession>A0A9W4DNP5</accession>
<dbReference type="InterPro" id="IPR010982">
    <property type="entry name" value="Lambda_DNA-bd_dom_sf"/>
</dbReference>